<dbReference type="GO" id="GO:0016758">
    <property type="term" value="F:hexosyltransferase activity"/>
    <property type="evidence" value="ECO:0007669"/>
    <property type="project" value="UniProtKB-ARBA"/>
</dbReference>
<keyword evidence="1" id="KW-0812">Transmembrane</keyword>
<organism evidence="3 4">
    <name type="scientific">Plectonema cf. radiosum LEGE 06105</name>
    <dbReference type="NCBI Taxonomy" id="945769"/>
    <lineage>
        <taxon>Bacteria</taxon>
        <taxon>Bacillati</taxon>
        <taxon>Cyanobacteriota</taxon>
        <taxon>Cyanophyceae</taxon>
        <taxon>Oscillatoriophycideae</taxon>
        <taxon>Oscillatoriales</taxon>
        <taxon>Microcoleaceae</taxon>
        <taxon>Plectonema</taxon>
    </lineage>
</organism>
<feature type="transmembrane region" description="Helical" evidence="1">
    <location>
        <begin position="281"/>
        <end position="300"/>
    </location>
</feature>
<reference evidence="3" key="1">
    <citation type="submission" date="2020-10" db="EMBL/GenBank/DDBJ databases">
        <authorList>
            <person name="Castelo-Branco R."/>
            <person name="Eusebio N."/>
            <person name="Adriana R."/>
            <person name="Vieira A."/>
            <person name="Brugerolle De Fraissinette N."/>
            <person name="Rezende De Castro R."/>
            <person name="Schneider M.P."/>
            <person name="Vasconcelos V."/>
            <person name="Leao P.N."/>
        </authorList>
    </citation>
    <scope>NUCLEOTIDE SEQUENCE</scope>
    <source>
        <strain evidence="3">LEGE 06105</strain>
    </source>
</reference>
<name>A0A8J7F3Y2_9CYAN</name>
<dbReference type="Pfam" id="PF00535">
    <property type="entry name" value="Glycos_transf_2"/>
    <property type="match status" value="1"/>
</dbReference>
<keyword evidence="1" id="KW-0472">Membrane</keyword>
<dbReference type="AlphaFoldDB" id="A0A8J7F3Y2"/>
<dbReference type="RefSeq" id="WP_193922585.1">
    <property type="nucleotide sequence ID" value="NZ_JADEWL010000066.1"/>
</dbReference>
<protein>
    <submittedName>
        <fullName evidence="3">Glycosyltransferase family 2 protein</fullName>
    </submittedName>
</protein>
<dbReference type="EMBL" id="JADEWL010000066">
    <property type="protein sequence ID" value="MBE9214637.1"/>
    <property type="molecule type" value="Genomic_DNA"/>
</dbReference>
<dbReference type="InterPro" id="IPR029044">
    <property type="entry name" value="Nucleotide-diphossugar_trans"/>
</dbReference>
<evidence type="ECO:0000313" key="3">
    <source>
        <dbReference type="EMBL" id="MBE9214637.1"/>
    </source>
</evidence>
<evidence type="ECO:0000313" key="4">
    <source>
        <dbReference type="Proteomes" id="UP000620559"/>
    </source>
</evidence>
<proteinExistence type="predicted"/>
<comment type="caution">
    <text evidence="3">The sequence shown here is derived from an EMBL/GenBank/DDBJ whole genome shotgun (WGS) entry which is preliminary data.</text>
</comment>
<evidence type="ECO:0000259" key="2">
    <source>
        <dbReference type="Pfam" id="PF00535"/>
    </source>
</evidence>
<dbReference type="Proteomes" id="UP000620559">
    <property type="component" value="Unassembled WGS sequence"/>
</dbReference>
<dbReference type="SUPFAM" id="SSF53448">
    <property type="entry name" value="Nucleotide-diphospho-sugar transferases"/>
    <property type="match status" value="1"/>
</dbReference>
<keyword evidence="4" id="KW-1185">Reference proteome</keyword>
<dbReference type="PANTHER" id="PTHR22916">
    <property type="entry name" value="GLYCOSYLTRANSFERASE"/>
    <property type="match status" value="1"/>
</dbReference>
<dbReference type="CDD" id="cd00761">
    <property type="entry name" value="Glyco_tranf_GTA_type"/>
    <property type="match status" value="1"/>
</dbReference>
<gene>
    <name evidence="3" type="ORF">IQ247_18520</name>
</gene>
<dbReference type="InterPro" id="IPR001173">
    <property type="entry name" value="Glyco_trans_2-like"/>
</dbReference>
<evidence type="ECO:0000256" key="1">
    <source>
        <dbReference type="SAM" id="Phobius"/>
    </source>
</evidence>
<accession>A0A8J7F3Y2</accession>
<dbReference type="PANTHER" id="PTHR22916:SF3">
    <property type="entry name" value="UDP-GLCNAC:BETAGAL BETA-1,3-N-ACETYLGLUCOSAMINYLTRANSFERASE-LIKE PROTEIN 1"/>
    <property type="match status" value="1"/>
</dbReference>
<dbReference type="Gene3D" id="3.90.550.10">
    <property type="entry name" value="Spore Coat Polysaccharide Biosynthesis Protein SpsA, Chain A"/>
    <property type="match status" value="1"/>
</dbReference>
<sequence length="319" mass="36487">MSKVSIIIPAYNAMTYLPETLESAFKQTFRDFEILIINDGSSDNVVEWVSQITDERVKLISQENQGVSAARNTGINNAQGEYIAFLDADDLWEATKLEKQVNCLDANPTIGLTYTWTTFIDQFSQPTGVSIVSHAEGNVWKEIVVRDMISTGSSTMIRAECFKKVGLFDADLSVGEDRDMWTRIALIYPFAVIKEPLTLYRRHSQNTTKSNQKIIPQLSRVIEKTFQNIPENLLYLKNRSYGWMNIFAAWSAIEQEKDYKQAKYYCQQAVKHYPQIRFTSMYLRLTIAIAMLALFGYQTYDKIRGLKKSLVKNKVGTVS</sequence>
<keyword evidence="1" id="KW-1133">Transmembrane helix</keyword>
<feature type="domain" description="Glycosyltransferase 2-like" evidence="2">
    <location>
        <begin position="5"/>
        <end position="152"/>
    </location>
</feature>